<proteinExistence type="predicted"/>
<accession>M5U229</accession>
<reference evidence="1 2" key="1">
    <citation type="journal article" date="2013" name="Mar. Genomics">
        <title>Expression of sulfatases in Rhodopirellula baltica and the diversity of sulfatases in the genus Rhodopirellula.</title>
        <authorList>
            <person name="Wegner C.E."/>
            <person name="Richter-Heitmann T."/>
            <person name="Klindworth A."/>
            <person name="Klockow C."/>
            <person name="Richter M."/>
            <person name="Achstetter T."/>
            <person name="Glockner F.O."/>
            <person name="Harder J."/>
        </authorList>
    </citation>
    <scope>NUCLEOTIDE SEQUENCE [LARGE SCALE GENOMIC DNA]</scope>
    <source>
        <strain evidence="1 2">SM41</strain>
    </source>
</reference>
<keyword evidence="2" id="KW-1185">Reference proteome</keyword>
<gene>
    <name evidence="1" type="ORF">RSSM_03042</name>
</gene>
<protein>
    <submittedName>
        <fullName evidence="1">Uncharacterized protein</fullName>
    </submittedName>
</protein>
<comment type="caution">
    <text evidence="1">The sequence shown here is derived from an EMBL/GenBank/DDBJ whole genome shotgun (WGS) entry which is preliminary data.</text>
</comment>
<evidence type="ECO:0000313" key="2">
    <source>
        <dbReference type="Proteomes" id="UP000011885"/>
    </source>
</evidence>
<organism evidence="1 2">
    <name type="scientific">Rhodopirellula sallentina SM41</name>
    <dbReference type="NCBI Taxonomy" id="1263870"/>
    <lineage>
        <taxon>Bacteria</taxon>
        <taxon>Pseudomonadati</taxon>
        <taxon>Planctomycetota</taxon>
        <taxon>Planctomycetia</taxon>
        <taxon>Pirellulales</taxon>
        <taxon>Pirellulaceae</taxon>
        <taxon>Rhodopirellula</taxon>
    </lineage>
</organism>
<name>M5U229_9BACT</name>
<sequence>MCRYAIKGPYKIHFACLDCRKAFKQPSIGDWLRVRGKGFAFDELKHCRWNAKLLAEREAQLGHCLAELESEYRTANFNCPDCGEPMADLGRDFKAPRKSDSRSWSTLREILTLGHVFNTCGCDGPGFIPSNRTQFRQYLDERLADFNRHLQYYQSRTDGDDPSNADACRYWRSRIDAVLAAQSADGG</sequence>
<dbReference type="EMBL" id="ANOH01000212">
    <property type="protein sequence ID" value="EMI55517.1"/>
    <property type="molecule type" value="Genomic_DNA"/>
</dbReference>
<evidence type="ECO:0000313" key="1">
    <source>
        <dbReference type="EMBL" id="EMI55517.1"/>
    </source>
</evidence>
<dbReference type="Proteomes" id="UP000011885">
    <property type="component" value="Unassembled WGS sequence"/>
</dbReference>
<dbReference type="AlphaFoldDB" id="M5U229"/>